<proteinExistence type="predicted"/>
<dbReference type="AlphaFoldDB" id="A0A545UJ00"/>
<dbReference type="RefSeq" id="WP_142891502.1">
    <property type="nucleotide sequence ID" value="NZ_ML660160.1"/>
</dbReference>
<evidence type="ECO:0000313" key="3">
    <source>
        <dbReference type="Proteomes" id="UP000315439"/>
    </source>
</evidence>
<feature type="transmembrane region" description="Helical" evidence="1">
    <location>
        <begin position="32"/>
        <end position="53"/>
    </location>
</feature>
<name>A0A545UJ00_9GAMM</name>
<accession>A0A545UJ00</accession>
<evidence type="ECO:0000313" key="2">
    <source>
        <dbReference type="EMBL" id="TQV89438.1"/>
    </source>
</evidence>
<gene>
    <name evidence="2" type="ORF">FLL46_00725</name>
</gene>
<sequence>MLNQMKGNLLSPATRVYSSLPFKLPDDYITRAWFFSGLFLVGILVILLPAYYFDSRLLDGVSVWSKPIKFSVSLSMHFFTLAILAQLIDEKRRTGLTLTLLGYAAVASMLFEQIYISVQAGRGVKSHFNFSSEFTQQMYMLMGVGALFLVLITFVLGIMIKKYASHNHPGYRLGAVLGLTVGSVLTLLFAGYLSSNGSHFVGGNVSDADGVAVVGWSKQVGDLRIAHFLATHLMQIIPIIGIVADRMKWQGRRVVVGSTIVLVAACIALFMLALSGRPLF</sequence>
<reference evidence="2 3" key="1">
    <citation type="submission" date="2019-07" db="EMBL/GenBank/DDBJ databases">
        <title>Draft genome for Aliikangiella sp. M105.</title>
        <authorList>
            <person name="Wang G."/>
        </authorList>
    </citation>
    <scope>NUCLEOTIDE SEQUENCE [LARGE SCALE GENOMIC DNA]</scope>
    <source>
        <strain evidence="2 3">M105</strain>
    </source>
</reference>
<organism evidence="2 3">
    <name type="scientific">Aliikangiella coralliicola</name>
    <dbReference type="NCBI Taxonomy" id="2592383"/>
    <lineage>
        <taxon>Bacteria</taxon>
        <taxon>Pseudomonadati</taxon>
        <taxon>Pseudomonadota</taxon>
        <taxon>Gammaproteobacteria</taxon>
        <taxon>Oceanospirillales</taxon>
        <taxon>Pleioneaceae</taxon>
        <taxon>Aliikangiella</taxon>
    </lineage>
</organism>
<feature type="transmembrane region" description="Helical" evidence="1">
    <location>
        <begin position="138"/>
        <end position="159"/>
    </location>
</feature>
<dbReference type="OrthoDB" id="343560at2"/>
<evidence type="ECO:0000256" key="1">
    <source>
        <dbReference type="SAM" id="Phobius"/>
    </source>
</evidence>
<feature type="transmembrane region" description="Helical" evidence="1">
    <location>
        <begin position="225"/>
        <end position="243"/>
    </location>
</feature>
<feature type="transmembrane region" description="Helical" evidence="1">
    <location>
        <begin position="171"/>
        <end position="193"/>
    </location>
</feature>
<feature type="transmembrane region" description="Helical" evidence="1">
    <location>
        <begin position="100"/>
        <end position="118"/>
    </location>
</feature>
<feature type="transmembrane region" description="Helical" evidence="1">
    <location>
        <begin position="255"/>
        <end position="274"/>
    </location>
</feature>
<keyword evidence="1" id="KW-0472">Membrane</keyword>
<feature type="transmembrane region" description="Helical" evidence="1">
    <location>
        <begin position="68"/>
        <end position="88"/>
    </location>
</feature>
<comment type="caution">
    <text evidence="2">The sequence shown here is derived from an EMBL/GenBank/DDBJ whole genome shotgun (WGS) entry which is preliminary data.</text>
</comment>
<keyword evidence="3" id="KW-1185">Reference proteome</keyword>
<keyword evidence="1" id="KW-0812">Transmembrane</keyword>
<keyword evidence="1" id="KW-1133">Transmembrane helix</keyword>
<dbReference type="Proteomes" id="UP000315439">
    <property type="component" value="Unassembled WGS sequence"/>
</dbReference>
<protein>
    <submittedName>
        <fullName evidence="2">Uncharacterized protein</fullName>
    </submittedName>
</protein>
<dbReference type="EMBL" id="VIKS01000001">
    <property type="protein sequence ID" value="TQV89438.1"/>
    <property type="molecule type" value="Genomic_DNA"/>
</dbReference>